<keyword evidence="3" id="KW-1185">Reference proteome</keyword>
<comment type="caution">
    <text evidence="2">The sequence shown here is derived from an EMBL/GenBank/DDBJ whole genome shotgun (WGS) entry which is preliminary data.</text>
</comment>
<dbReference type="InterPro" id="IPR010690">
    <property type="entry name" value="YqfD"/>
</dbReference>
<dbReference type="PIRSF" id="PIRSF029895">
    <property type="entry name" value="SpoIV"/>
    <property type="match status" value="1"/>
</dbReference>
<dbReference type="Proteomes" id="UP001335737">
    <property type="component" value="Unassembled WGS sequence"/>
</dbReference>
<dbReference type="NCBIfam" id="TIGR02876">
    <property type="entry name" value="spore_yqfD"/>
    <property type="match status" value="1"/>
</dbReference>
<feature type="transmembrane region" description="Helical" evidence="1">
    <location>
        <begin position="91"/>
        <end position="110"/>
    </location>
</feature>
<proteinExistence type="predicted"/>
<protein>
    <submittedName>
        <fullName evidence="2">Sporulation protein YqfD</fullName>
    </submittedName>
</protein>
<organism evidence="2 3">
    <name type="scientific">Virgibacillus tibetensis</name>
    <dbReference type="NCBI Taxonomy" id="3042313"/>
    <lineage>
        <taxon>Bacteria</taxon>
        <taxon>Bacillati</taxon>
        <taxon>Bacillota</taxon>
        <taxon>Bacilli</taxon>
        <taxon>Bacillales</taxon>
        <taxon>Bacillaceae</taxon>
        <taxon>Virgibacillus</taxon>
    </lineage>
</organism>
<sequence length="410" mass="46395">MKQIQGAFITGYVTISVKGSNPELFFQKCIHSGLTIWDVKKTADDTCTGNIKLKDIKVIRQIKRNSNYKITFVGKKGYPFTVKLFLRKKQLVVGLIMSILLIIFLSNIIWEVKITGVPKEIEEKISKQLESYGIHPGSWIITLESPNSIQQKLVKDVPELLWVGVHQKGTTFFLEGVEKIIVNKEEVKGPRNLVATKKGIIKTMYVSKGLPKVHVNDFVEPGDVLVSGIINESEETDEDEDSESGNKNLELVAAAGEITATTWYEVLVTIPLEASYEHLTGNQEKKHYIRIGSVRAPLWGFGEPDYKNIHSEVVERELNFFKWKLPVKIGETILSEKMYTKVERSREEAINTGIQQAKEDLKLELGQEARILSEKVLHDTIENGKVKLSLYISVEENISEEQPISKSLEK</sequence>
<keyword evidence="1" id="KW-0472">Membrane</keyword>
<keyword evidence="1" id="KW-1133">Transmembrane helix</keyword>
<reference evidence="2 3" key="1">
    <citation type="journal article" date="2024" name="Int. J. Syst. Evol. Microbiol.">
        <title>Virgibacillus tibetensis sp. nov., isolated from salt lake on the Tibetan Plateau of China.</title>
        <authorList>
            <person name="Phurbu D."/>
            <person name="Liu Z.-X."/>
            <person name="Wang R."/>
            <person name="Zheng Y.-Y."/>
            <person name="Liu H.-C."/>
            <person name="Zhou Y.-G."/>
            <person name="Yu Y.-J."/>
            <person name="Li A.-H."/>
        </authorList>
    </citation>
    <scope>NUCLEOTIDE SEQUENCE [LARGE SCALE GENOMIC DNA]</scope>
    <source>
        <strain evidence="2 3">C22-A2</strain>
    </source>
</reference>
<gene>
    <name evidence="2" type="primary">yqfD</name>
    <name evidence="2" type="ORF">QGM71_01760</name>
</gene>
<dbReference type="RefSeq" id="WP_327605788.1">
    <property type="nucleotide sequence ID" value="NZ_JARZFX010000001.1"/>
</dbReference>
<evidence type="ECO:0000313" key="2">
    <source>
        <dbReference type="EMBL" id="MEC5422218.1"/>
    </source>
</evidence>
<keyword evidence="1" id="KW-0812">Transmembrane</keyword>
<evidence type="ECO:0000256" key="1">
    <source>
        <dbReference type="SAM" id="Phobius"/>
    </source>
</evidence>
<name>A0ABU6KA62_9BACI</name>
<evidence type="ECO:0000313" key="3">
    <source>
        <dbReference type="Proteomes" id="UP001335737"/>
    </source>
</evidence>
<accession>A0ABU6KA62</accession>
<dbReference type="Pfam" id="PF06898">
    <property type="entry name" value="YqfD"/>
    <property type="match status" value="1"/>
</dbReference>
<dbReference type="EMBL" id="JARZFX010000001">
    <property type="protein sequence ID" value="MEC5422218.1"/>
    <property type="molecule type" value="Genomic_DNA"/>
</dbReference>